<dbReference type="Proteomes" id="UP001243009">
    <property type="component" value="Unassembled WGS sequence"/>
</dbReference>
<dbReference type="InterPro" id="IPR050563">
    <property type="entry name" value="4-hydroxybenzoyl-CoA_TE"/>
</dbReference>
<evidence type="ECO:0000256" key="1">
    <source>
        <dbReference type="ARBA" id="ARBA00022801"/>
    </source>
</evidence>
<dbReference type="RefSeq" id="WP_305107638.1">
    <property type="nucleotide sequence ID" value="NZ_JAUTWS010000058.1"/>
</dbReference>
<dbReference type="Pfam" id="PF13279">
    <property type="entry name" value="4HBT_2"/>
    <property type="match status" value="1"/>
</dbReference>
<dbReference type="InterPro" id="IPR029069">
    <property type="entry name" value="HotDog_dom_sf"/>
</dbReference>
<protein>
    <submittedName>
        <fullName evidence="2">Acyl-CoA thioesterase</fullName>
        <ecNumber evidence="2">3.1.2.-</ecNumber>
    </submittedName>
</protein>
<accession>A0ABT9E9H7</accession>
<keyword evidence="1 2" id="KW-0378">Hydrolase</keyword>
<reference evidence="2 3" key="1">
    <citation type="submission" date="2023-08" db="EMBL/GenBank/DDBJ databases">
        <title>The draft genome sequence of Paracraurococcus sp. LOR1-02.</title>
        <authorList>
            <person name="Kingkaew E."/>
            <person name="Tanasupawat S."/>
        </authorList>
    </citation>
    <scope>NUCLEOTIDE SEQUENCE [LARGE SCALE GENOMIC DNA]</scope>
    <source>
        <strain evidence="2 3">LOR1-02</strain>
    </source>
</reference>
<evidence type="ECO:0000313" key="3">
    <source>
        <dbReference type="Proteomes" id="UP001243009"/>
    </source>
</evidence>
<dbReference type="EC" id="3.1.2.-" evidence="2"/>
<proteinExistence type="predicted"/>
<evidence type="ECO:0000313" key="2">
    <source>
        <dbReference type="EMBL" id="MDO9712782.1"/>
    </source>
</evidence>
<dbReference type="PANTHER" id="PTHR31793:SF37">
    <property type="entry name" value="ACYL-COA THIOESTER HYDROLASE YBGC"/>
    <property type="match status" value="1"/>
</dbReference>
<dbReference type="PANTHER" id="PTHR31793">
    <property type="entry name" value="4-HYDROXYBENZOYL-COA THIOESTERASE FAMILY MEMBER"/>
    <property type="match status" value="1"/>
</dbReference>
<dbReference type="GO" id="GO:0016787">
    <property type="term" value="F:hydrolase activity"/>
    <property type="evidence" value="ECO:0007669"/>
    <property type="project" value="UniProtKB-KW"/>
</dbReference>
<dbReference type="Gene3D" id="3.10.129.10">
    <property type="entry name" value="Hotdog Thioesterase"/>
    <property type="match status" value="1"/>
</dbReference>
<comment type="caution">
    <text evidence="2">The sequence shown here is derived from an EMBL/GenBank/DDBJ whole genome shotgun (WGS) entry which is preliminary data.</text>
</comment>
<dbReference type="CDD" id="cd00586">
    <property type="entry name" value="4HBT"/>
    <property type="match status" value="1"/>
</dbReference>
<dbReference type="SUPFAM" id="SSF54637">
    <property type="entry name" value="Thioesterase/thiol ester dehydrase-isomerase"/>
    <property type="match status" value="1"/>
</dbReference>
<dbReference type="EMBL" id="JAUTWS010000058">
    <property type="protein sequence ID" value="MDO9712782.1"/>
    <property type="molecule type" value="Genomic_DNA"/>
</dbReference>
<name>A0ABT9E9H7_9PROT</name>
<keyword evidence="3" id="KW-1185">Reference proteome</keyword>
<gene>
    <name evidence="2" type="ORF">Q7A36_30905</name>
</gene>
<sequence length="146" mass="16177">MFTNTRQRTIEWGDCDPAGIVFNPRYFEWFDAATAGLFARALGMTKAAMVKHYGIVGIPLVDTRASFRVPCAYGDEVRIESTVAEFRRSSFDVRHRLLRADGTLAVEGFETRVWVGADPDRPGGIKARPIPEEVTARFAVTPPGEG</sequence>
<organism evidence="2 3">
    <name type="scientific">Paracraurococcus lichenis</name>
    <dbReference type="NCBI Taxonomy" id="3064888"/>
    <lineage>
        <taxon>Bacteria</taxon>
        <taxon>Pseudomonadati</taxon>
        <taxon>Pseudomonadota</taxon>
        <taxon>Alphaproteobacteria</taxon>
        <taxon>Acetobacterales</taxon>
        <taxon>Roseomonadaceae</taxon>
        <taxon>Paracraurococcus</taxon>
    </lineage>
</organism>